<name>A0ABY4C198_9MICO</name>
<evidence type="ECO:0000256" key="1">
    <source>
        <dbReference type="SAM" id="Phobius"/>
    </source>
</evidence>
<feature type="transmembrane region" description="Helical" evidence="1">
    <location>
        <begin position="151"/>
        <end position="172"/>
    </location>
</feature>
<reference evidence="2 3" key="1">
    <citation type="submission" date="2022-03" db="EMBL/GenBank/DDBJ databases">
        <title>Mucilaginibacter sp. isolated from the gut of Protaetia brevitarsis seulensis larvae.</title>
        <authorList>
            <person name="Won M."/>
            <person name="Kim S.-J."/>
            <person name="Kwon S.-W."/>
        </authorList>
    </citation>
    <scope>NUCLEOTIDE SEQUENCE [LARGE SCALE GENOMIC DNA]</scope>
    <source>
        <strain evidence="2 3">CFWR-12</strain>
    </source>
</reference>
<keyword evidence="1" id="KW-0472">Membrane</keyword>
<evidence type="ECO:0000313" key="2">
    <source>
        <dbReference type="EMBL" id="UOE44222.1"/>
    </source>
</evidence>
<feature type="transmembrane region" description="Helical" evidence="1">
    <location>
        <begin position="217"/>
        <end position="235"/>
    </location>
</feature>
<keyword evidence="3" id="KW-1185">Reference proteome</keyword>
<feature type="transmembrane region" description="Helical" evidence="1">
    <location>
        <begin position="184"/>
        <end position="205"/>
    </location>
</feature>
<dbReference type="EMBL" id="CP094528">
    <property type="protein sequence ID" value="UOE44222.1"/>
    <property type="molecule type" value="Genomic_DNA"/>
</dbReference>
<gene>
    <name evidence="2" type="ORF">MTO99_00010</name>
</gene>
<dbReference type="Proteomes" id="UP000832097">
    <property type="component" value="Chromosome"/>
</dbReference>
<organism evidence="2 3">
    <name type="scientific">Agromyces larvae</name>
    <dbReference type="NCBI Taxonomy" id="2929802"/>
    <lineage>
        <taxon>Bacteria</taxon>
        <taxon>Bacillati</taxon>
        <taxon>Actinomycetota</taxon>
        <taxon>Actinomycetes</taxon>
        <taxon>Micrococcales</taxon>
        <taxon>Microbacteriaceae</taxon>
        <taxon>Agromyces</taxon>
    </lineage>
</organism>
<evidence type="ECO:0000313" key="3">
    <source>
        <dbReference type="Proteomes" id="UP000832097"/>
    </source>
</evidence>
<feature type="transmembrane region" description="Helical" evidence="1">
    <location>
        <begin position="49"/>
        <end position="70"/>
    </location>
</feature>
<feature type="transmembrane region" description="Helical" evidence="1">
    <location>
        <begin position="111"/>
        <end position="131"/>
    </location>
</feature>
<proteinExistence type="predicted"/>
<dbReference type="RefSeq" id="WP_243555839.1">
    <property type="nucleotide sequence ID" value="NZ_CP094528.1"/>
</dbReference>
<protein>
    <submittedName>
        <fullName evidence="2">Uncharacterized protein</fullName>
    </submittedName>
</protein>
<keyword evidence="1" id="KW-1133">Transmembrane helix</keyword>
<feature type="transmembrane region" description="Helical" evidence="1">
    <location>
        <begin position="16"/>
        <end position="37"/>
    </location>
</feature>
<keyword evidence="1" id="KW-0812">Transmembrane</keyword>
<sequence length="286" mass="31433">MTATERDDRVLLPTRALGAVIIPFLTAAVLLLLVLPADTDATFAWTIDPPITAMLLGSAYLGGIWFFAWVVRETHWHRVWPGYPAVVVFATLLGVATLLHLDRFHHGHPSFIAWAALYATTPVLVLAAFLVNRRRDPWAPDRIDVEIPRAWAIALAAAGGVASVTGLVLFAAPEPFLGSWAWPLTPLTARVVGAVLTLPGFVNVWMLRDRRWSSFRWVFQAQLASLAAMLVSLAVRAGEVRWERPAAWGFAAAIAASAIAYTVLVTRMERRRVGLVRAAQQDRMTA</sequence>
<feature type="transmembrane region" description="Helical" evidence="1">
    <location>
        <begin position="247"/>
        <end position="265"/>
    </location>
</feature>
<feature type="transmembrane region" description="Helical" evidence="1">
    <location>
        <begin position="82"/>
        <end position="99"/>
    </location>
</feature>
<accession>A0ABY4C198</accession>